<sequence length="146" mass="15852">MRNNYKNIVLYCGPLVSFHLRADTAGFAIPCCGLCVLQLARDLCRQERKNPNGGTSPRLDDKDHGRGTGAPYSPAIKKIAGGIYPDLAQGNTISEPKCTVTDPPPSLLSLPSGLFFLGKEQNNFVGFSHTQNRPPPLPRVNWDASC</sequence>
<accession>A0A7J7ZQL5</accession>
<reference evidence="2 3" key="1">
    <citation type="journal article" date="2020" name="Nature">
        <title>Six reference-quality genomes reveal evolution of bat adaptations.</title>
        <authorList>
            <person name="Jebb D."/>
            <person name="Huang Z."/>
            <person name="Pippel M."/>
            <person name="Hughes G.M."/>
            <person name="Lavrichenko K."/>
            <person name="Devanna P."/>
            <person name="Winkler S."/>
            <person name="Jermiin L.S."/>
            <person name="Skirmuntt E.C."/>
            <person name="Katzourakis A."/>
            <person name="Burkitt-Gray L."/>
            <person name="Ray D.A."/>
            <person name="Sullivan K.A.M."/>
            <person name="Roscito J.G."/>
            <person name="Kirilenko B.M."/>
            <person name="Davalos L.M."/>
            <person name="Corthals A.P."/>
            <person name="Power M.L."/>
            <person name="Jones G."/>
            <person name="Ransome R.D."/>
            <person name="Dechmann D.K.N."/>
            <person name="Locatelli A.G."/>
            <person name="Puechmaille S.J."/>
            <person name="Fedrigo O."/>
            <person name="Jarvis E.D."/>
            <person name="Hiller M."/>
            <person name="Vernes S.C."/>
            <person name="Myers E.W."/>
            <person name="Teeling E.C."/>
        </authorList>
    </citation>
    <scope>NUCLEOTIDE SEQUENCE [LARGE SCALE GENOMIC DNA]</scope>
    <source>
        <strain evidence="2">MRhiFer1</strain>
        <tissue evidence="2">Lung</tissue>
    </source>
</reference>
<dbReference type="EMBL" id="JACAGC010000003">
    <property type="protein sequence ID" value="KAF6376411.1"/>
    <property type="molecule type" value="Genomic_DNA"/>
</dbReference>
<name>A0A7J7ZQL5_RHIFE</name>
<organism evidence="2 3">
    <name type="scientific">Rhinolophus ferrumequinum</name>
    <name type="common">Greater horseshoe bat</name>
    <dbReference type="NCBI Taxonomy" id="59479"/>
    <lineage>
        <taxon>Eukaryota</taxon>
        <taxon>Metazoa</taxon>
        <taxon>Chordata</taxon>
        <taxon>Craniata</taxon>
        <taxon>Vertebrata</taxon>
        <taxon>Euteleostomi</taxon>
        <taxon>Mammalia</taxon>
        <taxon>Eutheria</taxon>
        <taxon>Laurasiatheria</taxon>
        <taxon>Chiroptera</taxon>
        <taxon>Yinpterochiroptera</taxon>
        <taxon>Rhinolophoidea</taxon>
        <taxon>Rhinolophidae</taxon>
        <taxon>Rhinolophinae</taxon>
        <taxon>Rhinolophus</taxon>
    </lineage>
</organism>
<gene>
    <name evidence="2" type="ORF">mRhiFer1_009602</name>
</gene>
<protein>
    <submittedName>
        <fullName evidence="2">Uncharacterized protein</fullName>
    </submittedName>
</protein>
<evidence type="ECO:0000313" key="3">
    <source>
        <dbReference type="Proteomes" id="UP000585614"/>
    </source>
</evidence>
<evidence type="ECO:0000256" key="1">
    <source>
        <dbReference type="SAM" id="MobiDB-lite"/>
    </source>
</evidence>
<dbReference type="Proteomes" id="UP000585614">
    <property type="component" value="Unassembled WGS sequence"/>
</dbReference>
<feature type="region of interest" description="Disordered" evidence="1">
    <location>
        <begin position="47"/>
        <end position="74"/>
    </location>
</feature>
<dbReference type="AlphaFoldDB" id="A0A7J7ZQL5"/>
<evidence type="ECO:0000313" key="2">
    <source>
        <dbReference type="EMBL" id="KAF6376411.1"/>
    </source>
</evidence>
<proteinExistence type="predicted"/>
<comment type="caution">
    <text evidence="2">The sequence shown here is derived from an EMBL/GenBank/DDBJ whole genome shotgun (WGS) entry which is preliminary data.</text>
</comment>